<comment type="caution">
    <text evidence="1">The sequence shown here is derived from an EMBL/GenBank/DDBJ whole genome shotgun (WGS) entry which is preliminary data.</text>
</comment>
<keyword evidence="2" id="KW-1185">Reference proteome</keyword>
<dbReference type="AlphaFoldDB" id="A0ABD2VZW4"/>
<reference evidence="1 2" key="1">
    <citation type="journal article" date="2024" name="bioRxiv">
        <title>A reference genome for Trichogramma kaykai: A tiny desert-dwelling parasitoid wasp with competing sex-ratio distorters.</title>
        <authorList>
            <person name="Culotta J."/>
            <person name="Lindsey A.R."/>
        </authorList>
    </citation>
    <scope>NUCLEOTIDE SEQUENCE [LARGE SCALE GENOMIC DNA]</scope>
    <source>
        <strain evidence="1 2">KSX58</strain>
    </source>
</reference>
<protein>
    <submittedName>
        <fullName evidence="1">Uncharacterized protein</fullName>
    </submittedName>
</protein>
<proteinExistence type="predicted"/>
<accession>A0ABD2VZW4</accession>
<dbReference type="Proteomes" id="UP001627154">
    <property type="component" value="Unassembled WGS sequence"/>
</dbReference>
<evidence type="ECO:0000313" key="1">
    <source>
        <dbReference type="EMBL" id="KAL3385947.1"/>
    </source>
</evidence>
<name>A0ABD2VZW4_9HYME</name>
<dbReference type="EMBL" id="JBJJXI010000149">
    <property type="protein sequence ID" value="KAL3385947.1"/>
    <property type="molecule type" value="Genomic_DNA"/>
</dbReference>
<evidence type="ECO:0000313" key="2">
    <source>
        <dbReference type="Proteomes" id="UP001627154"/>
    </source>
</evidence>
<organism evidence="1 2">
    <name type="scientific">Trichogramma kaykai</name>
    <dbReference type="NCBI Taxonomy" id="54128"/>
    <lineage>
        <taxon>Eukaryota</taxon>
        <taxon>Metazoa</taxon>
        <taxon>Ecdysozoa</taxon>
        <taxon>Arthropoda</taxon>
        <taxon>Hexapoda</taxon>
        <taxon>Insecta</taxon>
        <taxon>Pterygota</taxon>
        <taxon>Neoptera</taxon>
        <taxon>Endopterygota</taxon>
        <taxon>Hymenoptera</taxon>
        <taxon>Apocrita</taxon>
        <taxon>Proctotrupomorpha</taxon>
        <taxon>Chalcidoidea</taxon>
        <taxon>Trichogrammatidae</taxon>
        <taxon>Trichogramma</taxon>
    </lineage>
</organism>
<gene>
    <name evidence="1" type="ORF">TKK_018466</name>
</gene>
<sequence length="247" mass="28103">MSSVQRKPPRGKFNFPHKHLDLRRRRRQLKCKYSSRLGASRAQGLVIANTADYRLCALLYKTKLLDVVAYGLFPYICKLAGSKRSTCSTSLDFSLPLEFVPLSYYLLDAAQASIPGKSLQCTCELKQVPTGSELLSTSTTATMDCCGHRRIAFLSTTLPFKYNIMTNHRAQQILRASAVEQNAQCVKSRLQVRAMCFEIKNDQLHALMQICFSRRYTRRARCTPNSPVNRITSAKYKIESLFLFLRV</sequence>